<dbReference type="Gene3D" id="3.30.200.20">
    <property type="entry name" value="Phosphorylase Kinase, domain 1"/>
    <property type="match status" value="1"/>
</dbReference>
<protein>
    <submittedName>
        <fullName evidence="4">Phosphotransferase</fullName>
    </submittedName>
</protein>
<name>A0ABX8XE23_SHEPU</name>
<keyword evidence="5" id="KW-1185">Reference proteome</keyword>
<feature type="domain" description="Aminoglycoside phosphotransferase" evidence="3">
    <location>
        <begin position="41"/>
        <end position="267"/>
    </location>
</feature>
<keyword evidence="1" id="KW-0547">Nucleotide-binding</keyword>
<dbReference type="EMBL" id="CP080635">
    <property type="protein sequence ID" value="QYX73699.1"/>
    <property type="molecule type" value="Genomic_DNA"/>
</dbReference>
<organism evidence="4 5">
    <name type="scientific">Shewanella putrefaciens</name>
    <name type="common">Pseudomonas putrefaciens</name>
    <dbReference type="NCBI Taxonomy" id="24"/>
    <lineage>
        <taxon>Bacteria</taxon>
        <taxon>Pseudomonadati</taxon>
        <taxon>Pseudomonadota</taxon>
        <taxon>Gammaproteobacteria</taxon>
        <taxon>Alteromonadales</taxon>
        <taxon>Shewanellaceae</taxon>
        <taxon>Shewanella</taxon>
    </lineage>
</organism>
<dbReference type="Pfam" id="PF01636">
    <property type="entry name" value="APH"/>
    <property type="match status" value="1"/>
</dbReference>
<dbReference type="GeneID" id="67442503"/>
<sequence>MPAIIKQFFFKSHEMTLSDPRFISLNQWLNRYFSYDVTPVLISGDASFRRYFRVTTADASFIAADSPPNLVPIAPFIALSQAYSAVGLTVPKVIVADETQGFMLLSDLGDIQLLSVLTLDNVSDYYQSALSLLPKIATVVECTCPDTRLTQPLPLYDEAFVRRELHIFTEWLFGTHLQLSLNDDEVLLLNKSFDILVDNALSQPKVGMHRDFHSRNLMLQGEALSVIDFQDAVIGPVTYDAVSLLRDCYIRWPQTLVAELMVQHYQQALAHGFIPVGTPLSQYQRWFDLMGLQRHIKAVGIFARLHYRDNKPAYMADIPLTLTYIVDIANIYPELTPFALWLQARVLPAFDAAYSKREQ</sequence>
<proteinExistence type="predicted"/>
<evidence type="ECO:0000259" key="3">
    <source>
        <dbReference type="Pfam" id="PF01636"/>
    </source>
</evidence>
<evidence type="ECO:0000256" key="2">
    <source>
        <dbReference type="ARBA" id="ARBA00022840"/>
    </source>
</evidence>
<dbReference type="RefSeq" id="WP_025008568.1">
    <property type="nucleotide sequence ID" value="NZ_BMPK01000004.1"/>
</dbReference>
<dbReference type="PANTHER" id="PTHR33540:SF1">
    <property type="entry name" value="N-ACETYLMURAMATE_N-ACETYLGLUCOSAMINE KINASE"/>
    <property type="match status" value="1"/>
</dbReference>
<dbReference type="InterPro" id="IPR002575">
    <property type="entry name" value="Aminoglycoside_PTrfase"/>
</dbReference>
<evidence type="ECO:0000256" key="1">
    <source>
        <dbReference type="ARBA" id="ARBA00022741"/>
    </source>
</evidence>
<evidence type="ECO:0000313" key="5">
    <source>
        <dbReference type="Proteomes" id="UP000827084"/>
    </source>
</evidence>
<reference evidence="4 5" key="1">
    <citation type="submission" date="2021-08" db="EMBL/GenBank/DDBJ databases">
        <title>Shewanella putrefaciens YZ-J, complete genome.</title>
        <authorList>
            <person name="Yi Z."/>
        </authorList>
    </citation>
    <scope>NUCLEOTIDE SEQUENCE [LARGE SCALE GENOMIC DNA]</scope>
    <source>
        <strain evidence="4 5">YZ-J</strain>
    </source>
</reference>
<dbReference type="Gene3D" id="3.90.1200.10">
    <property type="match status" value="1"/>
</dbReference>
<dbReference type="InterPro" id="IPR011009">
    <property type="entry name" value="Kinase-like_dom_sf"/>
</dbReference>
<dbReference type="SUPFAM" id="SSF56112">
    <property type="entry name" value="Protein kinase-like (PK-like)"/>
    <property type="match status" value="1"/>
</dbReference>
<evidence type="ECO:0000313" key="4">
    <source>
        <dbReference type="EMBL" id="QYX73699.1"/>
    </source>
</evidence>
<gene>
    <name evidence="4" type="ORF">K3G22_04545</name>
</gene>
<keyword evidence="2" id="KW-0067">ATP-binding</keyword>
<accession>A0ABX8XE23</accession>
<dbReference type="PANTHER" id="PTHR33540">
    <property type="entry name" value="TRNA THREONYLCARBAMOYLADENOSINE BIOSYNTHESIS PROTEIN TSAE"/>
    <property type="match status" value="1"/>
</dbReference>
<dbReference type="Proteomes" id="UP000827084">
    <property type="component" value="Chromosome"/>
</dbReference>